<comment type="caution">
    <text evidence="3">The sequence shown here is derived from an EMBL/GenBank/DDBJ whole genome shotgun (WGS) entry which is preliminary data.</text>
</comment>
<dbReference type="InterPro" id="IPR032710">
    <property type="entry name" value="NTF2-like_dom_sf"/>
</dbReference>
<dbReference type="SUPFAM" id="SSF54427">
    <property type="entry name" value="NTF2-like"/>
    <property type="match status" value="1"/>
</dbReference>
<proteinExistence type="predicted"/>
<evidence type="ECO:0000256" key="1">
    <source>
        <dbReference type="SAM" id="MobiDB-lite"/>
    </source>
</evidence>
<dbReference type="EMBL" id="WJBU01000012">
    <property type="protein sequence ID" value="MRD48286.1"/>
    <property type="molecule type" value="Genomic_DNA"/>
</dbReference>
<dbReference type="Pfam" id="PF12680">
    <property type="entry name" value="SnoaL_2"/>
    <property type="match status" value="1"/>
</dbReference>
<feature type="domain" description="SnoaL-like" evidence="2">
    <location>
        <begin position="70"/>
        <end position="175"/>
    </location>
</feature>
<reference evidence="3 4" key="1">
    <citation type="submission" date="2019-11" db="EMBL/GenBank/DDBJ databases">
        <title>Caenimonas koreensis gen. nov., sp. nov., isolated from activated sludge.</title>
        <authorList>
            <person name="Seung H.R."/>
        </authorList>
    </citation>
    <scope>NUCLEOTIDE SEQUENCE [LARGE SCALE GENOMIC DNA]</scope>
    <source>
        <strain evidence="3 4">EMB320</strain>
    </source>
</reference>
<organism evidence="3 4">
    <name type="scientific">Caenimonas koreensis DSM 17982</name>
    <dbReference type="NCBI Taxonomy" id="1121255"/>
    <lineage>
        <taxon>Bacteria</taxon>
        <taxon>Pseudomonadati</taxon>
        <taxon>Pseudomonadota</taxon>
        <taxon>Betaproteobacteria</taxon>
        <taxon>Burkholderiales</taxon>
        <taxon>Comamonadaceae</taxon>
        <taxon>Caenimonas</taxon>
    </lineage>
</organism>
<sequence length="257" mass="29164">MPAKRSRTISSVHHSPTTSSARAIEQLKSENPGAVFFACILKAIWFNSLLLCKPSGGLSMIRYFTERKLRAIFAAVSAGNFWPMIDALADRFVYRFEGDSPIGGVRTRRESMQLWWERMYRLFPGFSIVVRDVAVAGWPWDLRIHTRLEFRMPMQDGTIYRNDVMQLMRMRWGKVDDVHTIEDTQRCVRLLAWMAQQGKAEASAPPITDLPWPESGPFMGGKPAFASRPPQGHLGRPERSAGRPHLARDPALPVPTN</sequence>
<dbReference type="InterPro" id="IPR037401">
    <property type="entry name" value="SnoaL-like"/>
</dbReference>
<evidence type="ECO:0000313" key="4">
    <source>
        <dbReference type="Proteomes" id="UP000487350"/>
    </source>
</evidence>
<dbReference type="Proteomes" id="UP000487350">
    <property type="component" value="Unassembled WGS sequence"/>
</dbReference>
<evidence type="ECO:0000259" key="2">
    <source>
        <dbReference type="Pfam" id="PF12680"/>
    </source>
</evidence>
<dbReference type="AlphaFoldDB" id="A0A844B9T8"/>
<dbReference type="Gene3D" id="3.10.450.50">
    <property type="match status" value="1"/>
</dbReference>
<accession>A0A844B9T8</accession>
<keyword evidence="4" id="KW-1185">Reference proteome</keyword>
<gene>
    <name evidence="3" type="ORF">GHT07_13430</name>
</gene>
<feature type="region of interest" description="Disordered" evidence="1">
    <location>
        <begin position="215"/>
        <end position="257"/>
    </location>
</feature>
<dbReference type="OrthoDB" id="2988503at2"/>
<evidence type="ECO:0000313" key="3">
    <source>
        <dbReference type="EMBL" id="MRD48286.1"/>
    </source>
</evidence>
<name>A0A844B9T8_9BURK</name>
<protein>
    <recommendedName>
        <fullName evidence="2">SnoaL-like domain-containing protein</fullName>
    </recommendedName>
</protein>